<evidence type="ECO:0000256" key="3">
    <source>
        <dbReference type="ARBA" id="ARBA00023295"/>
    </source>
</evidence>
<evidence type="ECO:0000313" key="6">
    <source>
        <dbReference type="EMBL" id="KYF79124.1"/>
    </source>
</evidence>
<proteinExistence type="inferred from homology"/>
<organism evidence="6 7">
    <name type="scientific">Sorangium cellulosum</name>
    <name type="common">Polyangium cellulosum</name>
    <dbReference type="NCBI Taxonomy" id="56"/>
    <lineage>
        <taxon>Bacteria</taxon>
        <taxon>Pseudomonadati</taxon>
        <taxon>Myxococcota</taxon>
        <taxon>Polyangia</taxon>
        <taxon>Polyangiales</taxon>
        <taxon>Polyangiaceae</taxon>
        <taxon>Sorangium</taxon>
    </lineage>
</organism>
<dbReference type="Pfam" id="PF00232">
    <property type="entry name" value="Glyco_hydro_1"/>
    <property type="match status" value="2"/>
</dbReference>
<dbReference type="PRINTS" id="PR00131">
    <property type="entry name" value="GLHYDRLASE1"/>
</dbReference>
<evidence type="ECO:0000256" key="4">
    <source>
        <dbReference type="PROSITE-ProRule" id="PRU10055"/>
    </source>
</evidence>
<dbReference type="EMBL" id="JEMB01002689">
    <property type="protein sequence ID" value="KYF79124.1"/>
    <property type="molecule type" value="Genomic_DNA"/>
</dbReference>
<protein>
    <submittedName>
        <fullName evidence="6">Beta-glucosidase</fullName>
    </submittedName>
</protein>
<dbReference type="SUPFAM" id="SSF51445">
    <property type="entry name" value="(Trans)glycosidases"/>
    <property type="match status" value="1"/>
</dbReference>
<dbReference type="PANTHER" id="PTHR10353">
    <property type="entry name" value="GLYCOSYL HYDROLASE"/>
    <property type="match status" value="1"/>
</dbReference>
<feature type="active site" description="Nucleophile" evidence="4">
    <location>
        <position position="326"/>
    </location>
</feature>
<reference evidence="6 7" key="1">
    <citation type="submission" date="2014-02" db="EMBL/GenBank/DDBJ databases">
        <title>The small core and large imbalanced accessory genome model reveals a collaborative survival strategy of Sorangium cellulosum strains in nature.</title>
        <authorList>
            <person name="Han K."/>
            <person name="Peng R."/>
            <person name="Blom J."/>
            <person name="Li Y.-Z."/>
        </authorList>
    </citation>
    <scope>NUCLEOTIDE SEQUENCE [LARGE SCALE GENOMIC DNA]</scope>
    <source>
        <strain evidence="6 7">So0011-07</strain>
    </source>
</reference>
<dbReference type="PANTHER" id="PTHR10353:SF209">
    <property type="entry name" value="GALACTOLIPID GALACTOSYLTRANSFERASE SFR2, CHLOROPLASTIC"/>
    <property type="match status" value="1"/>
</dbReference>
<sequence length="433" mass="48413">MGEDLRFPDAFLFGTAASATQVEGHCAQSDWAAFAREPGRVRGGDTPDQACDQLHRFREDVALQARLCMGAHRLSIEWARIEREPGEFDPAGWDHYRDVLGAHREAGITPMVTVHHVTLPRWVALRGGLLSQELPALLSRFAERAVEALGDLCQLWVTINEPNMLALQAHLLGVWPPARSSPVEAVRAHQNLFRAHAAMYRAMHEAAGRRGHSIAVGVAHHLRVIEPERFGRLADRMWAALFERLFNDAFARAVCDSGLHDFFGVNYYSRDLVRFSPANARAGFFRRLVPEGAEVSDLGWEIYPEGLGYVLDAWWPRARVPIYITENGIADADDDQRPRFLVRHLAEVARAIERGVDVRGYMHWSLLDSFEWAEGYAPRFGLVEVDHVTQERSPRPSAELYARIARARRIDADGAASVDAMRGTSTEGSAAPA</sequence>
<accession>A0A150RFP8</accession>
<comment type="similarity">
    <text evidence="1 5">Belongs to the glycosyl hydrolase 1 family.</text>
</comment>
<dbReference type="InterPro" id="IPR017853">
    <property type="entry name" value="GH"/>
</dbReference>
<dbReference type="InterPro" id="IPR018120">
    <property type="entry name" value="Glyco_hydro_1_AS"/>
</dbReference>
<comment type="caution">
    <text evidence="6">The sequence shown here is derived from an EMBL/GenBank/DDBJ whole genome shotgun (WGS) entry which is preliminary data.</text>
</comment>
<keyword evidence="2" id="KW-0378">Hydrolase</keyword>
<dbReference type="Proteomes" id="UP000075635">
    <property type="component" value="Unassembled WGS sequence"/>
</dbReference>
<dbReference type="Gene3D" id="3.20.20.80">
    <property type="entry name" value="Glycosidases"/>
    <property type="match status" value="1"/>
</dbReference>
<dbReference type="GO" id="GO:0008422">
    <property type="term" value="F:beta-glucosidase activity"/>
    <property type="evidence" value="ECO:0007669"/>
    <property type="project" value="TreeGrafter"/>
</dbReference>
<gene>
    <name evidence="6" type="ORF">BE17_31640</name>
</gene>
<name>A0A150RFP8_SORCE</name>
<dbReference type="InterPro" id="IPR001360">
    <property type="entry name" value="Glyco_hydro_1"/>
</dbReference>
<evidence type="ECO:0000256" key="2">
    <source>
        <dbReference type="ARBA" id="ARBA00022801"/>
    </source>
</evidence>
<dbReference type="PROSITE" id="PS00572">
    <property type="entry name" value="GLYCOSYL_HYDROL_F1_1"/>
    <property type="match status" value="1"/>
</dbReference>
<dbReference type="GO" id="GO:0005975">
    <property type="term" value="P:carbohydrate metabolic process"/>
    <property type="evidence" value="ECO:0007669"/>
    <property type="project" value="InterPro"/>
</dbReference>
<dbReference type="AlphaFoldDB" id="A0A150RFP8"/>
<keyword evidence="3" id="KW-0326">Glycosidase</keyword>
<evidence type="ECO:0000256" key="5">
    <source>
        <dbReference type="RuleBase" id="RU003690"/>
    </source>
</evidence>
<evidence type="ECO:0000256" key="1">
    <source>
        <dbReference type="ARBA" id="ARBA00010838"/>
    </source>
</evidence>
<evidence type="ECO:0000313" key="7">
    <source>
        <dbReference type="Proteomes" id="UP000075635"/>
    </source>
</evidence>